<feature type="region of interest" description="Disordered" evidence="2">
    <location>
        <begin position="392"/>
        <end position="479"/>
    </location>
</feature>
<dbReference type="EMBL" id="JAQQWL010000001">
    <property type="protein sequence ID" value="KAK8090531.1"/>
    <property type="molecule type" value="Genomic_DNA"/>
</dbReference>
<dbReference type="Pfam" id="PF26082">
    <property type="entry name" value="zf-C2H2_AcuF"/>
    <property type="match status" value="1"/>
</dbReference>
<dbReference type="PANTHER" id="PTHR35391">
    <property type="entry name" value="C2H2-TYPE DOMAIN-CONTAINING PROTEIN-RELATED"/>
    <property type="match status" value="1"/>
</dbReference>
<protein>
    <submittedName>
        <fullName evidence="4">Zinc finger transcription factor ace1</fullName>
    </submittedName>
</protein>
<reference evidence="4 5" key="1">
    <citation type="submission" date="2023-01" db="EMBL/GenBank/DDBJ databases">
        <title>Analysis of 21 Apiospora genomes using comparative genomics revels a genus with tremendous synthesis potential of carbohydrate active enzymes and secondary metabolites.</title>
        <authorList>
            <person name="Sorensen T."/>
        </authorList>
    </citation>
    <scope>NUCLEOTIDE SEQUENCE [LARGE SCALE GENOMIC DNA]</scope>
    <source>
        <strain evidence="4 5">CBS 135458</strain>
    </source>
</reference>
<feature type="compositionally biased region" description="Low complexity" evidence="2">
    <location>
        <begin position="432"/>
        <end position="442"/>
    </location>
</feature>
<proteinExistence type="predicted"/>
<dbReference type="GeneID" id="92084508"/>
<dbReference type="PROSITE" id="PS00028">
    <property type="entry name" value="ZINC_FINGER_C2H2_1"/>
    <property type="match status" value="1"/>
</dbReference>
<evidence type="ECO:0000256" key="1">
    <source>
        <dbReference type="SAM" id="Coils"/>
    </source>
</evidence>
<dbReference type="InterPro" id="IPR058925">
    <property type="entry name" value="zf-C2H2_AcuF"/>
</dbReference>
<accession>A0ABR1X528</accession>
<keyword evidence="5" id="KW-1185">Reference proteome</keyword>
<comment type="caution">
    <text evidence="4">The sequence shown here is derived from an EMBL/GenBank/DDBJ whole genome shotgun (WGS) entry which is preliminary data.</text>
</comment>
<evidence type="ECO:0000313" key="5">
    <source>
        <dbReference type="Proteomes" id="UP001480595"/>
    </source>
</evidence>
<dbReference type="Proteomes" id="UP001480595">
    <property type="component" value="Unassembled WGS sequence"/>
</dbReference>
<evidence type="ECO:0000313" key="4">
    <source>
        <dbReference type="EMBL" id="KAK8090531.1"/>
    </source>
</evidence>
<organism evidence="4 5">
    <name type="scientific">Apiospora phragmitis</name>
    <dbReference type="NCBI Taxonomy" id="2905665"/>
    <lineage>
        <taxon>Eukaryota</taxon>
        <taxon>Fungi</taxon>
        <taxon>Dikarya</taxon>
        <taxon>Ascomycota</taxon>
        <taxon>Pezizomycotina</taxon>
        <taxon>Sordariomycetes</taxon>
        <taxon>Xylariomycetidae</taxon>
        <taxon>Amphisphaeriales</taxon>
        <taxon>Apiosporaceae</taxon>
        <taxon>Apiospora</taxon>
    </lineage>
</organism>
<feature type="compositionally biased region" description="Polar residues" evidence="2">
    <location>
        <begin position="409"/>
        <end position="421"/>
    </location>
</feature>
<dbReference type="SMART" id="SM00355">
    <property type="entry name" value="ZnF_C2H2"/>
    <property type="match status" value="3"/>
</dbReference>
<evidence type="ECO:0000256" key="2">
    <source>
        <dbReference type="SAM" id="MobiDB-lite"/>
    </source>
</evidence>
<dbReference type="InterPro" id="IPR013087">
    <property type="entry name" value="Znf_C2H2_type"/>
</dbReference>
<feature type="domain" description="C2H2-type" evidence="3">
    <location>
        <begin position="306"/>
        <end position="328"/>
    </location>
</feature>
<feature type="compositionally biased region" description="Acidic residues" evidence="2">
    <location>
        <begin position="394"/>
        <end position="406"/>
    </location>
</feature>
<name>A0ABR1X528_9PEZI</name>
<sequence length="525" mass="59556">MLIQPEPSSGIASQASLCLTKFQLITDIAAQDTKLWVAAPGIEDQNARLRVYIKNMGADREGKSKSSLEYRLWDSLNIRIRVMKLLASLVELLEDEKISAESETEKLAEMEDILNHISKTITCLMRLSMVIQISAPHKRFFKGSFDTRLYEPADIKHVAEKYNKSDRELQERMGKANSYRRQYFKYREAHHHRVAHGSGPDTEGLDQIKIIHEDDASESASQTTAYDSNQLELPPIPAMHKHGPFECPFCYMIIAADGQKSWEKHLLDDVRPYLCLDAECPITEQYQTRREWIKHMQQKHWRTWLCPKGCHQKFSTSKWFRLHTLKSHPGTWRSKGWDPDFEDACSRPVAAWSKEPCPFCIDTIIDSADHYKQHVGEHQLDLARFVLPRVEYDPTQDDPTQDELAQEDPIQNSPTQDTETPQAPVPITPEVSSHSSVAGPSSDQISRPEDKLGKRHGGTGSRGGIHIGLSTHSKGKKSSSKAQNHYLRWNCSKCGCGNNSAALDIICPFCRRARGPNDGTYPVTP</sequence>
<gene>
    <name evidence="4" type="ORF">PG994_000036</name>
</gene>
<dbReference type="RefSeq" id="XP_066722077.1">
    <property type="nucleotide sequence ID" value="XM_066851445.1"/>
</dbReference>
<evidence type="ECO:0000259" key="3">
    <source>
        <dbReference type="PROSITE" id="PS00028"/>
    </source>
</evidence>
<feature type="coiled-coil region" evidence="1">
    <location>
        <begin position="83"/>
        <end position="113"/>
    </location>
</feature>
<dbReference type="PANTHER" id="PTHR35391:SF7">
    <property type="entry name" value="C2H2-TYPE DOMAIN-CONTAINING PROTEIN"/>
    <property type="match status" value="1"/>
</dbReference>
<keyword evidence="1" id="KW-0175">Coiled coil</keyword>